<gene>
    <name evidence="2" type="ORF">V6N12_045881</name>
</gene>
<comment type="caution">
    <text evidence="2">The sequence shown here is derived from an EMBL/GenBank/DDBJ whole genome shotgun (WGS) entry which is preliminary data.</text>
</comment>
<sequence length="285" mass="31581">MFSVVVEDQRESKKSKNDRKCYGSFDLHGGSSDVEVNFNEHVVGAGIQDHKDSNGAERKSDDKDFSTEKVVVKVVKINDNTQAGERGGSTMVSNMAEKRTKNVAYQKSNPDRHSKHAGNKGPMVADVEVISLLPDGKVVVDSHKVASTSGHHRAVHIQEKVGDGKSGSRARINSANSSRERPYEALLFPGIGFGLFLHSLGGRRRRPPLFFGYMYPFVEGRPSFSWEYSMGYFSVVVPGQLKKVRWKRMEGKMTLIAICFSAHQEVAENMVDHVRRGGSGVPTLR</sequence>
<accession>A0ABR2G480</accession>
<evidence type="ECO:0000313" key="2">
    <source>
        <dbReference type="EMBL" id="KAK8593808.1"/>
    </source>
</evidence>
<evidence type="ECO:0000256" key="1">
    <source>
        <dbReference type="SAM" id="MobiDB-lite"/>
    </source>
</evidence>
<dbReference type="EMBL" id="JBBPBM010000003">
    <property type="protein sequence ID" value="KAK8593808.1"/>
    <property type="molecule type" value="Genomic_DNA"/>
</dbReference>
<keyword evidence="3" id="KW-1185">Reference proteome</keyword>
<feature type="region of interest" description="Disordered" evidence="1">
    <location>
        <begin position="1"/>
        <end position="25"/>
    </location>
</feature>
<dbReference type="Proteomes" id="UP001472677">
    <property type="component" value="Unassembled WGS sequence"/>
</dbReference>
<reference evidence="2 3" key="1">
    <citation type="journal article" date="2024" name="G3 (Bethesda)">
        <title>Genome assembly of Hibiscus sabdariffa L. provides insights into metabolisms of medicinal natural products.</title>
        <authorList>
            <person name="Kim T."/>
        </authorList>
    </citation>
    <scope>NUCLEOTIDE SEQUENCE [LARGE SCALE GENOMIC DNA]</scope>
    <source>
        <strain evidence="2">TK-2024</strain>
        <tissue evidence="2">Old leaves</tissue>
    </source>
</reference>
<feature type="compositionally biased region" description="Basic and acidic residues" evidence="1">
    <location>
        <begin position="7"/>
        <end position="21"/>
    </location>
</feature>
<protein>
    <submittedName>
        <fullName evidence="2">Uncharacterized protein</fullName>
    </submittedName>
</protein>
<evidence type="ECO:0000313" key="3">
    <source>
        <dbReference type="Proteomes" id="UP001472677"/>
    </source>
</evidence>
<organism evidence="2 3">
    <name type="scientific">Hibiscus sabdariffa</name>
    <name type="common">roselle</name>
    <dbReference type="NCBI Taxonomy" id="183260"/>
    <lineage>
        <taxon>Eukaryota</taxon>
        <taxon>Viridiplantae</taxon>
        <taxon>Streptophyta</taxon>
        <taxon>Embryophyta</taxon>
        <taxon>Tracheophyta</taxon>
        <taxon>Spermatophyta</taxon>
        <taxon>Magnoliopsida</taxon>
        <taxon>eudicotyledons</taxon>
        <taxon>Gunneridae</taxon>
        <taxon>Pentapetalae</taxon>
        <taxon>rosids</taxon>
        <taxon>malvids</taxon>
        <taxon>Malvales</taxon>
        <taxon>Malvaceae</taxon>
        <taxon>Malvoideae</taxon>
        <taxon>Hibiscus</taxon>
    </lineage>
</organism>
<dbReference type="PANTHER" id="PTHR48245">
    <property type="match status" value="1"/>
</dbReference>
<name>A0ABR2G480_9ROSI</name>
<dbReference type="PANTHER" id="PTHR48245:SF1">
    <property type="match status" value="1"/>
</dbReference>
<proteinExistence type="predicted"/>